<dbReference type="RefSeq" id="WP_133263494.1">
    <property type="nucleotide sequence ID" value="NZ_SJCY01000012.1"/>
</dbReference>
<evidence type="ECO:0000259" key="3">
    <source>
        <dbReference type="Pfam" id="PF13518"/>
    </source>
</evidence>
<dbReference type="InterPro" id="IPR052057">
    <property type="entry name" value="IS150/IS1296_orfA-like"/>
</dbReference>
<feature type="domain" description="Insertion element IS150 protein InsJ-like helix-turn-helix" evidence="3">
    <location>
        <begin position="66"/>
        <end position="112"/>
    </location>
</feature>
<dbReference type="Proteomes" id="UP000295668">
    <property type="component" value="Unassembled WGS sequence"/>
</dbReference>
<comment type="caution">
    <text evidence="4">The sequence shown here is derived from an EMBL/GenBank/DDBJ whole genome shotgun (WGS) entry which is preliminary data.</text>
</comment>
<dbReference type="OrthoDB" id="706721at2"/>
<evidence type="ECO:0000256" key="2">
    <source>
        <dbReference type="SAM" id="Coils"/>
    </source>
</evidence>
<dbReference type="InterPro" id="IPR010921">
    <property type="entry name" value="Trp_repressor/repl_initiator"/>
</dbReference>
<dbReference type="GO" id="GO:0043565">
    <property type="term" value="F:sequence-specific DNA binding"/>
    <property type="evidence" value="ECO:0007669"/>
    <property type="project" value="InterPro"/>
</dbReference>
<dbReference type="InterPro" id="IPR009057">
    <property type="entry name" value="Homeodomain-like_sf"/>
</dbReference>
<dbReference type="Gene3D" id="1.10.10.10">
    <property type="entry name" value="Winged helix-like DNA-binding domain superfamily/Winged helix DNA-binding domain"/>
    <property type="match status" value="2"/>
</dbReference>
<dbReference type="GO" id="GO:0006313">
    <property type="term" value="P:DNA transposition"/>
    <property type="evidence" value="ECO:0007669"/>
    <property type="project" value="InterPro"/>
</dbReference>
<comment type="similarity">
    <text evidence="1">Belongs to the IS150/IS1296 orfA family.</text>
</comment>
<dbReference type="Pfam" id="PF13518">
    <property type="entry name" value="HTH_28"/>
    <property type="match status" value="1"/>
</dbReference>
<evidence type="ECO:0000313" key="5">
    <source>
        <dbReference type="Proteomes" id="UP000295668"/>
    </source>
</evidence>
<keyword evidence="5" id="KW-1185">Reference proteome</keyword>
<dbReference type="InterPro" id="IPR036388">
    <property type="entry name" value="WH-like_DNA-bd_sf"/>
</dbReference>
<gene>
    <name evidence="4" type="ORF">EZJ43_14805</name>
</gene>
<dbReference type="AlphaFoldDB" id="A0A4R5MHZ7"/>
<dbReference type="PANTHER" id="PTHR33795">
    <property type="entry name" value="INSERTION ELEMENT IS150 PROTEIN INSJ"/>
    <property type="match status" value="1"/>
</dbReference>
<dbReference type="GO" id="GO:0004803">
    <property type="term" value="F:transposase activity"/>
    <property type="evidence" value="ECO:0007669"/>
    <property type="project" value="InterPro"/>
</dbReference>
<name>A0A4R5MHZ7_9SPHI</name>
<dbReference type="Pfam" id="PF01527">
    <property type="entry name" value="HTH_Tnp_1"/>
    <property type="match status" value="1"/>
</dbReference>
<dbReference type="EMBL" id="SJCY01000012">
    <property type="protein sequence ID" value="TDG35168.1"/>
    <property type="molecule type" value="Genomic_DNA"/>
</dbReference>
<dbReference type="SUPFAM" id="SSF48295">
    <property type="entry name" value="TrpR-like"/>
    <property type="match status" value="1"/>
</dbReference>
<feature type="coiled-coil region" evidence="2">
    <location>
        <begin position="123"/>
        <end position="157"/>
    </location>
</feature>
<dbReference type="SUPFAM" id="SSF46689">
    <property type="entry name" value="Homeodomain-like"/>
    <property type="match status" value="1"/>
</dbReference>
<organism evidence="4 5">
    <name type="scientific">Pedobacter changchengzhani</name>
    <dbReference type="NCBI Taxonomy" id="2529274"/>
    <lineage>
        <taxon>Bacteria</taxon>
        <taxon>Pseudomonadati</taxon>
        <taxon>Bacteroidota</taxon>
        <taxon>Sphingobacteriia</taxon>
        <taxon>Sphingobacteriales</taxon>
        <taxon>Sphingobacteriaceae</taxon>
        <taxon>Pedobacter</taxon>
    </lineage>
</organism>
<accession>A0A4R5MHZ7</accession>
<sequence length="172" mass="20400">MKKNRKHSVEFKLEAVNKKAQGESVSSLSKSLGISPSLVWKWVDEYTTFGKSGFLTKQQERYTVQFRMDVVSYHKQKGISLRESCMRFGIRSQSTLYCWLTTFDQYGCEGLKVRYESIPNMERRKTERKIIEDLSRLEELEKENLYLRAENDFLKKLDALTQKRQTPPRKKR</sequence>
<keyword evidence="2" id="KW-0175">Coiled coil</keyword>
<protein>
    <submittedName>
        <fullName evidence="4">Transposase</fullName>
    </submittedName>
</protein>
<dbReference type="InterPro" id="IPR055247">
    <property type="entry name" value="InsJ-like_HTH"/>
</dbReference>
<dbReference type="InterPro" id="IPR002514">
    <property type="entry name" value="Transposase_8"/>
</dbReference>
<dbReference type="PANTHER" id="PTHR33795:SF1">
    <property type="entry name" value="INSERTION ELEMENT IS150 PROTEIN INSJ"/>
    <property type="match status" value="1"/>
</dbReference>
<evidence type="ECO:0000313" key="4">
    <source>
        <dbReference type="EMBL" id="TDG35168.1"/>
    </source>
</evidence>
<reference evidence="4 5" key="1">
    <citation type="submission" date="2019-02" db="EMBL/GenBank/DDBJ databases">
        <title>Pedobacter sp. nov., a novel speices isolated from soil of pinguins habitat in Antarcitica.</title>
        <authorList>
            <person name="He R.-H."/>
        </authorList>
    </citation>
    <scope>NUCLEOTIDE SEQUENCE [LARGE SCALE GENOMIC DNA]</scope>
    <source>
        <strain evidence="4 5">E01020</strain>
    </source>
</reference>
<proteinExistence type="inferred from homology"/>
<evidence type="ECO:0000256" key="1">
    <source>
        <dbReference type="ARBA" id="ARBA00038232"/>
    </source>
</evidence>